<dbReference type="InterPro" id="IPR023753">
    <property type="entry name" value="FAD/NAD-binding_dom"/>
</dbReference>
<dbReference type="Proteomes" id="UP000018208">
    <property type="component" value="Unassembled WGS sequence"/>
</dbReference>
<evidence type="ECO:0000256" key="2">
    <source>
        <dbReference type="ARBA" id="ARBA00022630"/>
    </source>
</evidence>
<dbReference type="InterPro" id="IPR050097">
    <property type="entry name" value="Ferredoxin-NADP_redctase_2"/>
</dbReference>
<dbReference type="PANTHER" id="PTHR48105">
    <property type="entry name" value="THIOREDOXIN REDUCTASE 1-RELATED-RELATED"/>
    <property type="match status" value="1"/>
</dbReference>
<evidence type="ECO:0000256" key="3">
    <source>
        <dbReference type="ARBA" id="ARBA00023002"/>
    </source>
</evidence>
<dbReference type="KEGG" id="ssao:94298227"/>
<dbReference type="Pfam" id="PF07992">
    <property type="entry name" value="Pyr_redox_2"/>
    <property type="match status" value="1"/>
</dbReference>
<sequence length="233" mass="25485">MKMGCSTQIKVQPAIAQTKRSINNDYIYDVVIIGGGYSGLAAAIYTGRASLNPLVFCGKSETVQPLQTQAIQDYPGFLSIDRSTLIQNQKEQALTCGAKLMFEDVQSIDSQQYPFVIFHDGKQSKTNSIIMATGLLLTNNGIDFVQQSTDQKNENCNKSDTHVVFKYPQTKILDGIVTMERGYISLNHNNQMTSKAGIFAAGACCDPKYHLPVISAASGAKAALDCERWLAQK</sequence>
<evidence type="ECO:0000256" key="1">
    <source>
        <dbReference type="ARBA" id="ARBA00009333"/>
    </source>
</evidence>
<protein>
    <submittedName>
        <fullName evidence="5">Thioredoxin reductase</fullName>
    </submittedName>
</protein>
<accession>A0A9P8LU01</accession>
<dbReference type="OrthoDB" id="371245at2759"/>
<gene>
    <name evidence="5" type="ORF">SS50377_24204</name>
</gene>
<dbReference type="GO" id="GO:0097237">
    <property type="term" value="P:cellular response to toxic substance"/>
    <property type="evidence" value="ECO:0007669"/>
    <property type="project" value="UniProtKB-ARBA"/>
</dbReference>
<comment type="caution">
    <text evidence="5">The sequence shown here is derived from an EMBL/GenBank/DDBJ whole genome shotgun (WGS) entry which is preliminary data.</text>
</comment>
<dbReference type="EMBL" id="AUWU02000004">
    <property type="protein sequence ID" value="KAH0574253.1"/>
    <property type="molecule type" value="Genomic_DNA"/>
</dbReference>
<organism evidence="5 6">
    <name type="scientific">Spironucleus salmonicida</name>
    <dbReference type="NCBI Taxonomy" id="348837"/>
    <lineage>
        <taxon>Eukaryota</taxon>
        <taxon>Metamonada</taxon>
        <taxon>Diplomonadida</taxon>
        <taxon>Hexamitidae</taxon>
        <taxon>Hexamitinae</taxon>
        <taxon>Spironucleus</taxon>
    </lineage>
</organism>
<dbReference type="AlphaFoldDB" id="A0A9P8LU01"/>
<dbReference type="GO" id="GO:0016491">
    <property type="term" value="F:oxidoreductase activity"/>
    <property type="evidence" value="ECO:0007669"/>
    <property type="project" value="UniProtKB-KW"/>
</dbReference>
<reference evidence="5 6" key="1">
    <citation type="journal article" date="2014" name="PLoS Genet.">
        <title>The Genome of Spironucleus salmonicida Highlights a Fish Pathogen Adapted to Fluctuating Environments.</title>
        <authorList>
            <person name="Xu F."/>
            <person name="Jerlstrom-Hultqvist J."/>
            <person name="Einarsson E."/>
            <person name="Astvaldsson A."/>
            <person name="Svard S.G."/>
            <person name="Andersson J.O."/>
        </authorList>
    </citation>
    <scope>NUCLEOTIDE SEQUENCE [LARGE SCALE GENOMIC DNA]</scope>
    <source>
        <strain evidence="5 6">ATCC 50377</strain>
    </source>
</reference>
<dbReference type="Gene3D" id="3.50.50.60">
    <property type="entry name" value="FAD/NAD(P)-binding domain"/>
    <property type="match status" value="2"/>
</dbReference>
<comment type="similarity">
    <text evidence="1">Belongs to the class-II pyridine nucleotide-disulfide oxidoreductase family.</text>
</comment>
<dbReference type="RefSeq" id="XP_067765026.1">
    <property type="nucleotide sequence ID" value="XM_067908052.1"/>
</dbReference>
<keyword evidence="3" id="KW-0560">Oxidoreductase</keyword>
<proteinExistence type="inferred from homology"/>
<name>A0A9P8LU01_9EUKA</name>
<feature type="domain" description="FAD/NAD(P)-binding" evidence="4">
    <location>
        <begin position="28"/>
        <end position="135"/>
    </location>
</feature>
<evidence type="ECO:0000259" key="4">
    <source>
        <dbReference type="Pfam" id="PF07992"/>
    </source>
</evidence>
<dbReference type="PRINTS" id="PR00469">
    <property type="entry name" value="PNDRDTASEII"/>
</dbReference>
<keyword evidence="6" id="KW-1185">Reference proteome</keyword>
<dbReference type="InterPro" id="IPR036188">
    <property type="entry name" value="FAD/NAD-bd_sf"/>
</dbReference>
<dbReference type="SUPFAM" id="SSF51905">
    <property type="entry name" value="FAD/NAD(P)-binding domain"/>
    <property type="match status" value="1"/>
</dbReference>
<evidence type="ECO:0000313" key="6">
    <source>
        <dbReference type="Proteomes" id="UP000018208"/>
    </source>
</evidence>
<evidence type="ECO:0000313" key="5">
    <source>
        <dbReference type="EMBL" id="KAH0574253.1"/>
    </source>
</evidence>
<keyword evidence="2" id="KW-0285">Flavoprotein</keyword>
<dbReference type="GeneID" id="94298227"/>